<dbReference type="PROSITE" id="PS00075">
    <property type="entry name" value="DHFR_1"/>
    <property type="match status" value="1"/>
</dbReference>
<feature type="domain" description="DHFR" evidence="9">
    <location>
        <begin position="4"/>
        <end position="171"/>
    </location>
</feature>
<protein>
    <recommendedName>
        <fullName evidence="3 7">Dihydrofolate reductase</fullName>
        <ecNumber evidence="3 7">1.5.1.3</ecNumber>
    </recommendedName>
</protein>
<dbReference type="SUPFAM" id="SSF53597">
    <property type="entry name" value="Dihydrofolate reductase-like"/>
    <property type="match status" value="1"/>
</dbReference>
<gene>
    <name evidence="10" type="ORF">GCM10009807_13450</name>
</gene>
<evidence type="ECO:0000313" key="11">
    <source>
        <dbReference type="Proteomes" id="UP001500596"/>
    </source>
</evidence>
<evidence type="ECO:0000256" key="3">
    <source>
        <dbReference type="ARBA" id="ARBA00012856"/>
    </source>
</evidence>
<reference evidence="10 11" key="1">
    <citation type="journal article" date="2019" name="Int. J. Syst. Evol. Microbiol.">
        <title>The Global Catalogue of Microorganisms (GCM) 10K type strain sequencing project: providing services to taxonomists for standard genome sequencing and annotation.</title>
        <authorList>
            <consortium name="The Broad Institute Genomics Platform"/>
            <consortium name="The Broad Institute Genome Sequencing Center for Infectious Disease"/>
            <person name="Wu L."/>
            <person name="Ma J."/>
        </authorList>
    </citation>
    <scope>NUCLEOTIDE SEQUENCE [LARGE SCALE GENOMIC DNA]</scope>
    <source>
        <strain evidence="10 11">JCM 15575</strain>
    </source>
</reference>
<comment type="caution">
    <text evidence="10">The sequence shown here is derived from an EMBL/GenBank/DDBJ whole genome shotgun (WGS) entry which is preliminary data.</text>
</comment>
<dbReference type="PROSITE" id="PS51330">
    <property type="entry name" value="DHFR_2"/>
    <property type="match status" value="1"/>
</dbReference>
<keyword evidence="11" id="KW-1185">Reference proteome</keyword>
<evidence type="ECO:0000256" key="4">
    <source>
        <dbReference type="ARBA" id="ARBA00022563"/>
    </source>
</evidence>
<dbReference type="Proteomes" id="UP001500596">
    <property type="component" value="Unassembled WGS sequence"/>
</dbReference>
<dbReference type="Pfam" id="PF00186">
    <property type="entry name" value="DHFR_1"/>
    <property type="match status" value="1"/>
</dbReference>
<name>A0ABN2GG33_9MICO</name>
<dbReference type="EC" id="1.5.1.3" evidence="3 7"/>
<dbReference type="EMBL" id="BAAAPK010000001">
    <property type="protein sequence ID" value="GAA1670696.1"/>
    <property type="molecule type" value="Genomic_DNA"/>
</dbReference>
<dbReference type="PANTHER" id="PTHR48069:SF3">
    <property type="entry name" value="DIHYDROFOLATE REDUCTASE"/>
    <property type="match status" value="1"/>
</dbReference>
<sequence>MTTRIGLIWAEAEGSVIGRDGGMPWHVPEDLAHFKALTSGSPVVMGRGTWDSLDPRWRPLPGRRNIVVTRQDAWSAPGAERAASLDDALELAADSSPEWIWVIGGGAVFDLAIGSADRIEKTELRHPDGFAPQPGDVIAPQIDPERFAVVESAAAETSTSGIGYRFIRYERRAPA</sequence>
<accession>A0ABN2GG33</accession>
<dbReference type="RefSeq" id="WP_344052889.1">
    <property type="nucleotide sequence ID" value="NZ_BAAAPK010000001.1"/>
</dbReference>
<comment type="catalytic activity">
    <reaction evidence="7">
        <text>(6S)-5,6,7,8-tetrahydrofolate + NADP(+) = 7,8-dihydrofolate + NADPH + H(+)</text>
        <dbReference type="Rhea" id="RHEA:15009"/>
        <dbReference type="ChEBI" id="CHEBI:15378"/>
        <dbReference type="ChEBI" id="CHEBI:57451"/>
        <dbReference type="ChEBI" id="CHEBI:57453"/>
        <dbReference type="ChEBI" id="CHEBI:57783"/>
        <dbReference type="ChEBI" id="CHEBI:58349"/>
        <dbReference type="EC" id="1.5.1.3"/>
    </reaction>
</comment>
<dbReference type="PIRSF" id="PIRSF000194">
    <property type="entry name" value="DHFR"/>
    <property type="match status" value="1"/>
</dbReference>
<comment type="pathway">
    <text evidence="1 7">Cofactor biosynthesis; tetrahydrofolate biosynthesis; 5,6,7,8-tetrahydrofolate from 7,8-dihydrofolate: step 1/1.</text>
</comment>
<evidence type="ECO:0000256" key="1">
    <source>
        <dbReference type="ARBA" id="ARBA00004903"/>
    </source>
</evidence>
<dbReference type="InterPro" id="IPR001796">
    <property type="entry name" value="DHFR_dom"/>
</dbReference>
<evidence type="ECO:0000256" key="2">
    <source>
        <dbReference type="ARBA" id="ARBA00009539"/>
    </source>
</evidence>
<dbReference type="Gene3D" id="3.40.430.10">
    <property type="entry name" value="Dihydrofolate Reductase, subunit A"/>
    <property type="match status" value="1"/>
</dbReference>
<dbReference type="InterPro" id="IPR024072">
    <property type="entry name" value="DHFR-like_dom_sf"/>
</dbReference>
<dbReference type="PANTHER" id="PTHR48069">
    <property type="entry name" value="DIHYDROFOLATE REDUCTASE"/>
    <property type="match status" value="1"/>
</dbReference>
<evidence type="ECO:0000256" key="6">
    <source>
        <dbReference type="ARBA" id="ARBA00023002"/>
    </source>
</evidence>
<organism evidence="10 11">
    <name type="scientific">Microbacterium lacus</name>
    <dbReference type="NCBI Taxonomy" id="415217"/>
    <lineage>
        <taxon>Bacteria</taxon>
        <taxon>Bacillati</taxon>
        <taxon>Actinomycetota</taxon>
        <taxon>Actinomycetes</taxon>
        <taxon>Micrococcales</taxon>
        <taxon>Microbacteriaceae</taxon>
        <taxon>Microbacterium</taxon>
    </lineage>
</organism>
<proteinExistence type="inferred from homology"/>
<dbReference type="PRINTS" id="PR00070">
    <property type="entry name" value="DHFR"/>
</dbReference>
<evidence type="ECO:0000256" key="7">
    <source>
        <dbReference type="PIRNR" id="PIRNR000194"/>
    </source>
</evidence>
<comment type="similarity">
    <text evidence="2 7 8">Belongs to the dihydrofolate reductase family.</text>
</comment>
<evidence type="ECO:0000313" key="10">
    <source>
        <dbReference type="EMBL" id="GAA1670696.1"/>
    </source>
</evidence>
<evidence type="ECO:0000256" key="8">
    <source>
        <dbReference type="RuleBase" id="RU004474"/>
    </source>
</evidence>
<keyword evidence="5 7" id="KW-0521">NADP</keyword>
<comment type="function">
    <text evidence="7">Key enzyme in folate metabolism. Catalyzes an essential reaction for de novo glycine and purine synthesis, and for DNA precursor synthesis.</text>
</comment>
<keyword evidence="6 7" id="KW-0560">Oxidoreductase</keyword>
<dbReference type="CDD" id="cd00209">
    <property type="entry name" value="DHFR"/>
    <property type="match status" value="1"/>
</dbReference>
<dbReference type="InterPro" id="IPR017925">
    <property type="entry name" value="DHFR_CS"/>
</dbReference>
<evidence type="ECO:0000256" key="5">
    <source>
        <dbReference type="ARBA" id="ARBA00022857"/>
    </source>
</evidence>
<keyword evidence="4 7" id="KW-0554">One-carbon metabolism</keyword>
<evidence type="ECO:0000259" key="9">
    <source>
        <dbReference type="PROSITE" id="PS51330"/>
    </source>
</evidence>
<dbReference type="InterPro" id="IPR012259">
    <property type="entry name" value="DHFR"/>
</dbReference>